<dbReference type="FunFam" id="3.40.50.620:FF:000053">
    <property type="entry name" value="Probable tRNA sulfurtransferase"/>
    <property type="match status" value="1"/>
</dbReference>
<comment type="function">
    <text evidence="12 19">Catalyzes the ATP-dependent transfer of a sulfur to tRNA to produce 4-thiouridine in position 8 of tRNAs, which functions as a near-UV photosensor. Also catalyzes the transfer of sulfur to the sulfur carrier protein ThiS, forming ThiS-thiocarboxylate. This is a step in the synthesis of thiazole, in the thiamine biosynthesis pathway. The sulfur is donated as persulfide by IscS.</text>
</comment>
<evidence type="ECO:0000256" key="19">
    <source>
        <dbReference type="HAMAP-Rule" id="MF_00021"/>
    </source>
</evidence>
<feature type="binding site" evidence="19">
    <location>
        <position position="267"/>
    </location>
    <ligand>
        <name>ATP</name>
        <dbReference type="ChEBI" id="CHEBI:30616"/>
    </ligand>
</feature>
<dbReference type="GO" id="GO:0140741">
    <property type="term" value="F:tRNA-uracil-4 sulfurtransferase activity"/>
    <property type="evidence" value="ECO:0007669"/>
    <property type="project" value="UniProtKB-EC"/>
</dbReference>
<name>A0A7C5Z838_9FIRM</name>
<dbReference type="InterPro" id="IPR054173">
    <property type="entry name" value="ThiI_fer"/>
</dbReference>
<comment type="caution">
    <text evidence="21">The sequence shown here is derived from an EMBL/GenBank/DDBJ whole genome shotgun (WGS) entry which is preliminary data.</text>
</comment>
<evidence type="ECO:0000256" key="9">
    <source>
        <dbReference type="ARBA" id="ARBA00022977"/>
    </source>
</evidence>
<dbReference type="GO" id="GO:0000049">
    <property type="term" value="F:tRNA binding"/>
    <property type="evidence" value="ECO:0007669"/>
    <property type="project" value="UniProtKB-UniRule"/>
</dbReference>
<feature type="domain" description="THUMP" evidence="20">
    <location>
        <begin position="59"/>
        <end position="168"/>
    </location>
</feature>
<proteinExistence type="inferred from homology"/>
<keyword evidence="8 19" id="KW-0694">RNA-binding</keyword>
<dbReference type="GO" id="GO:0002937">
    <property type="term" value="P:tRNA 4-thiouridine biosynthesis"/>
    <property type="evidence" value="ECO:0007669"/>
    <property type="project" value="TreeGrafter"/>
</dbReference>
<organism evidence="21">
    <name type="scientific">Caldicellulosiruptor owensensis</name>
    <dbReference type="NCBI Taxonomy" id="55205"/>
    <lineage>
        <taxon>Bacteria</taxon>
        <taxon>Bacillati</taxon>
        <taxon>Bacillota</taxon>
        <taxon>Bacillota incertae sedis</taxon>
        <taxon>Caldicellulosiruptorales</taxon>
        <taxon>Caldicellulosiruptoraceae</taxon>
        <taxon>Caldicellulosiruptor</taxon>
    </lineage>
</organism>
<dbReference type="GO" id="GO:0052837">
    <property type="term" value="P:thiazole biosynthetic process"/>
    <property type="evidence" value="ECO:0007669"/>
    <property type="project" value="TreeGrafter"/>
</dbReference>
<evidence type="ECO:0000256" key="1">
    <source>
        <dbReference type="ARBA" id="ARBA00004496"/>
    </source>
</evidence>
<dbReference type="Gene3D" id="3.30.2130.30">
    <property type="match status" value="1"/>
</dbReference>
<dbReference type="GO" id="GO:0009228">
    <property type="term" value="P:thiamine biosynthetic process"/>
    <property type="evidence" value="ECO:0007669"/>
    <property type="project" value="UniProtKB-KW"/>
</dbReference>
<evidence type="ECO:0000256" key="6">
    <source>
        <dbReference type="ARBA" id="ARBA00022741"/>
    </source>
</evidence>
<evidence type="ECO:0000256" key="11">
    <source>
        <dbReference type="ARBA" id="ARBA00052330"/>
    </source>
</evidence>
<dbReference type="HAMAP" id="MF_00021">
    <property type="entry name" value="ThiI"/>
    <property type="match status" value="1"/>
</dbReference>
<comment type="subcellular location">
    <subcellularLocation>
        <location evidence="1 19">Cytoplasm</location>
    </subcellularLocation>
</comment>
<keyword evidence="5 19" id="KW-0808">Transferase</keyword>
<comment type="similarity">
    <text evidence="13 19">Belongs to the ThiI family.</text>
</comment>
<dbReference type="PANTHER" id="PTHR43209">
    <property type="entry name" value="TRNA SULFURTRANSFERASE"/>
    <property type="match status" value="1"/>
</dbReference>
<reference evidence="21" key="1">
    <citation type="journal article" date="2020" name="mSystems">
        <title>Genome- and Community-Level Interaction Insights into Carbon Utilization and Element Cycling Functions of Hydrothermarchaeota in Hydrothermal Sediment.</title>
        <authorList>
            <person name="Zhou Z."/>
            <person name="Liu Y."/>
            <person name="Xu W."/>
            <person name="Pan J."/>
            <person name="Luo Z.H."/>
            <person name="Li M."/>
        </authorList>
    </citation>
    <scope>NUCLEOTIDE SEQUENCE [LARGE SCALE GENOMIC DNA]</scope>
    <source>
        <strain evidence="21">SpSt-102</strain>
    </source>
</reference>
<evidence type="ECO:0000256" key="16">
    <source>
        <dbReference type="ARBA" id="ARBA00075337"/>
    </source>
</evidence>
<evidence type="ECO:0000256" key="14">
    <source>
        <dbReference type="ARBA" id="ARBA00066827"/>
    </source>
</evidence>
<feature type="binding site" evidence="19">
    <location>
        <position position="289"/>
    </location>
    <ligand>
        <name>ATP</name>
        <dbReference type="ChEBI" id="CHEBI:30616"/>
    </ligand>
</feature>
<feature type="binding site" evidence="19">
    <location>
        <position position="298"/>
    </location>
    <ligand>
        <name>ATP</name>
        <dbReference type="ChEBI" id="CHEBI:30616"/>
    </ligand>
</feature>
<dbReference type="InterPro" id="IPR014729">
    <property type="entry name" value="Rossmann-like_a/b/a_fold"/>
</dbReference>
<feature type="binding site" evidence="19">
    <location>
        <begin position="185"/>
        <end position="186"/>
    </location>
    <ligand>
        <name>ATP</name>
        <dbReference type="ChEBI" id="CHEBI:30616"/>
    </ligand>
</feature>
<dbReference type="SUPFAM" id="SSF143437">
    <property type="entry name" value="THUMP domain-like"/>
    <property type="match status" value="1"/>
</dbReference>
<dbReference type="AlphaFoldDB" id="A0A7C5Z838"/>
<evidence type="ECO:0000313" key="21">
    <source>
        <dbReference type="EMBL" id="HHS02479.1"/>
    </source>
</evidence>
<evidence type="ECO:0000256" key="3">
    <source>
        <dbReference type="ARBA" id="ARBA00022490"/>
    </source>
</evidence>
<dbReference type="InterPro" id="IPR004114">
    <property type="entry name" value="THUMP_dom"/>
</dbReference>
<dbReference type="SMART" id="SM00981">
    <property type="entry name" value="THUMP"/>
    <property type="match status" value="1"/>
</dbReference>
<keyword evidence="9 19" id="KW-0784">Thiamine biosynthesis</keyword>
<dbReference type="EMBL" id="DRUZ01000098">
    <property type="protein sequence ID" value="HHS02479.1"/>
    <property type="molecule type" value="Genomic_DNA"/>
</dbReference>
<evidence type="ECO:0000256" key="13">
    <source>
        <dbReference type="ARBA" id="ARBA00061472"/>
    </source>
</evidence>
<dbReference type="NCBIfam" id="TIGR00342">
    <property type="entry name" value="tRNA uracil 4-sulfurtransferase ThiI"/>
    <property type="match status" value="1"/>
</dbReference>
<comment type="catalytic activity">
    <reaction evidence="10 19">
        <text>[ThiI sulfur-carrier protein]-S-sulfanyl-L-cysteine + a uridine in tRNA + 2 reduced [2Fe-2S]-[ferredoxin] + ATP + H(+) = [ThiI sulfur-carrier protein]-L-cysteine + a 4-thiouridine in tRNA + 2 oxidized [2Fe-2S]-[ferredoxin] + AMP + diphosphate</text>
        <dbReference type="Rhea" id="RHEA:24176"/>
        <dbReference type="Rhea" id="RHEA-COMP:10000"/>
        <dbReference type="Rhea" id="RHEA-COMP:10001"/>
        <dbReference type="Rhea" id="RHEA-COMP:13337"/>
        <dbReference type="Rhea" id="RHEA-COMP:13338"/>
        <dbReference type="Rhea" id="RHEA-COMP:13339"/>
        <dbReference type="Rhea" id="RHEA-COMP:13340"/>
        <dbReference type="ChEBI" id="CHEBI:15378"/>
        <dbReference type="ChEBI" id="CHEBI:29950"/>
        <dbReference type="ChEBI" id="CHEBI:30616"/>
        <dbReference type="ChEBI" id="CHEBI:33019"/>
        <dbReference type="ChEBI" id="CHEBI:33737"/>
        <dbReference type="ChEBI" id="CHEBI:33738"/>
        <dbReference type="ChEBI" id="CHEBI:61963"/>
        <dbReference type="ChEBI" id="CHEBI:65315"/>
        <dbReference type="ChEBI" id="CHEBI:136798"/>
        <dbReference type="ChEBI" id="CHEBI:456215"/>
        <dbReference type="EC" id="2.8.1.4"/>
    </reaction>
</comment>
<keyword evidence="6 19" id="KW-0547">Nucleotide-binding</keyword>
<evidence type="ECO:0000256" key="18">
    <source>
        <dbReference type="ARBA" id="ARBA00080570"/>
    </source>
</evidence>
<keyword evidence="4 19" id="KW-0820">tRNA-binding</keyword>
<evidence type="ECO:0000256" key="10">
    <source>
        <dbReference type="ARBA" id="ARBA00050570"/>
    </source>
</evidence>
<evidence type="ECO:0000256" key="17">
    <source>
        <dbReference type="ARBA" id="ARBA00077849"/>
    </source>
</evidence>
<dbReference type="Pfam" id="PF02568">
    <property type="entry name" value="ThiI"/>
    <property type="match status" value="1"/>
</dbReference>
<accession>A0A7C5Z838</accession>
<evidence type="ECO:0000256" key="5">
    <source>
        <dbReference type="ARBA" id="ARBA00022679"/>
    </source>
</evidence>
<gene>
    <name evidence="19 21" type="primary">thiI</name>
    <name evidence="21" type="ORF">ENL71_08345</name>
</gene>
<evidence type="ECO:0000256" key="8">
    <source>
        <dbReference type="ARBA" id="ARBA00022884"/>
    </source>
</evidence>
<dbReference type="Gene3D" id="3.40.50.620">
    <property type="entry name" value="HUPs"/>
    <property type="match status" value="1"/>
</dbReference>
<dbReference type="EC" id="2.8.1.4" evidence="14 19"/>
<dbReference type="InterPro" id="IPR003720">
    <property type="entry name" value="tRNA_STrfase"/>
</dbReference>
<protein>
    <recommendedName>
        <fullName evidence="15 19">Probable tRNA sulfurtransferase</fullName>
        <ecNumber evidence="14 19">2.8.1.4</ecNumber>
    </recommendedName>
    <alternativeName>
        <fullName evidence="16 19">Sulfur carrier protein ThiS sulfurtransferase</fullName>
    </alternativeName>
    <alternativeName>
        <fullName evidence="17 19">Thiamine biosynthesis protein ThiI</fullName>
    </alternativeName>
    <alternativeName>
        <fullName evidence="18 19">tRNA 4-thiouridine synthase</fullName>
    </alternativeName>
</protein>
<dbReference type="GO" id="GO:0005829">
    <property type="term" value="C:cytosol"/>
    <property type="evidence" value="ECO:0007669"/>
    <property type="project" value="TreeGrafter"/>
</dbReference>
<evidence type="ECO:0000256" key="12">
    <source>
        <dbReference type="ARBA" id="ARBA00058382"/>
    </source>
</evidence>
<dbReference type="InterPro" id="IPR049961">
    <property type="entry name" value="ThiI_N"/>
</dbReference>
<dbReference type="GO" id="GO:0009229">
    <property type="term" value="P:thiamine diphosphate biosynthetic process"/>
    <property type="evidence" value="ECO:0007669"/>
    <property type="project" value="UniProtKB-UniRule"/>
</dbReference>
<dbReference type="PANTHER" id="PTHR43209:SF1">
    <property type="entry name" value="TRNA SULFURTRANSFERASE"/>
    <property type="match status" value="1"/>
</dbReference>
<dbReference type="InterPro" id="IPR020536">
    <property type="entry name" value="ThiI_AANH"/>
</dbReference>
<keyword evidence="3 19" id="KW-0963">Cytoplasm</keyword>
<dbReference type="InterPro" id="IPR049962">
    <property type="entry name" value="THUMP_ThiI"/>
</dbReference>
<dbReference type="Pfam" id="PF22025">
    <property type="entry name" value="ThiI_fer"/>
    <property type="match status" value="1"/>
</dbReference>
<comment type="pathway">
    <text evidence="2 19">Cofactor biosynthesis; thiamine diphosphate biosynthesis.</text>
</comment>
<evidence type="ECO:0000259" key="20">
    <source>
        <dbReference type="PROSITE" id="PS51165"/>
    </source>
</evidence>
<dbReference type="SUPFAM" id="SSF52402">
    <property type="entry name" value="Adenine nucleotide alpha hydrolases-like"/>
    <property type="match status" value="1"/>
</dbReference>
<dbReference type="GO" id="GO:0004810">
    <property type="term" value="F:CCA tRNA nucleotidyltransferase activity"/>
    <property type="evidence" value="ECO:0007669"/>
    <property type="project" value="InterPro"/>
</dbReference>
<dbReference type="PROSITE" id="PS51165">
    <property type="entry name" value="THUMP"/>
    <property type="match status" value="1"/>
</dbReference>
<dbReference type="UniPathway" id="UPA00060"/>
<evidence type="ECO:0000256" key="2">
    <source>
        <dbReference type="ARBA" id="ARBA00004948"/>
    </source>
</evidence>
<dbReference type="GO" id="GO:0005524">
    <property type="term" value="F:ATP binding"/>
    <property type="evidence" value="ECO:0007669"/>
    <property type="project" value="UniProtKB-UniRule"/>
</dbReference>
<evidence type="ECO:0000256" key="7">
    <source>
        <dbReference type="ARBA" id="ARBA00022840"/>
    </source>
</evidence>
<dbReference type="InterPro" id="IPR050102">
    <property type="entry name" value="tRNA_sulfurtransferase_ThiI"/>
</dbReference>
<dbReference type="CDD" id="cd11716">
    <property type="entry name" value="THUMP_ThiI"/>
    <property type="match status" value="1"/>
</dbReference>
<evidence type="ECO:0000256" key="15">
    <source>
        <dbReference type="ARBA" id="ARBA00071867"/>
    </source>
</evidence>
<dbReference type="Pfam" id="PF02926">
    <property type="entry name" value="THUMP"/>
    <property type="match status" value="1"/>
</dbReference>
<dbReference type="CDD" id="cd01712">
    <property type="entry name" value="PPase_ThiI"/>
    <property type="match status" value="1"/>
</dbReference>
<keyword evidence="7 19" id="KW-0067">ATP-binding</keyword>
<comment type="catalytic activity">
    <reaction evidence="11 19">
        <text>[ThiS sulfur-carrier protein]-C-terminal Gly-Gly-AMP + S-sulfanyl-L-cysteinyl-[cysteine desulfurase] + AH2 = [ThiS sulfur-carrier protein]-C-terminal-Gly-aminoethanethioate + L-cysteinyl-[cysteine desulfurase] + A + AMP + 2 H(+)</text>
        <dbReference type="Rhea" id="RHEA:43340"/>
        <dbReference type="Rhea" id="RHEA-COMP:12157"/>
        <dbReference type="Rhea" id="RHEA-COMP:12158"/>
        <dbReference type="Rhea" id="RHEA-COMP:12910"/>
        <dbReference type="Rhea" id="RHEA-COMP:19908"/>
        <dbReference type="ChEBI" id="CHEBI:13193"/>
        <dbReference type="ChEBI" id="CHEBI:15378"/>
        <dbReference type="ChEBI" id="CHEBI:17499"/>
        <dbReference type="ChEBI" id="CHEBI:29950"/>
        <dbReference type="ChEBI" id="CHEBI:61963"/>
        <dbReference type="ChEBI" id="CHEBI:90618"/>
        <dbReference type="ChEBI" id="CHEBI:232372"/>
        <dbReference type="ChEBI" id="CHEBI:456215"/>
    </reaction>
</comment>
<feature type="binding site" evidence="19">
    <location>
        <begin position="210"/>
        <end position="211"/>
    </location>
    <ligand>
        <name>ATP</name>
        <dbReference type="ChEBI" id="CHEBI:30616"/>
    </ligand>
</feature>
<evidence type="ECO:0000256" key="4">
    <source>
        <dbReference type="ARBA" id="ARBA00022555"/>
    </source>
</evidence>
<sequence>MKAILVRYGELALKGQNRPFFEDALVRNIKKRLSDFDSVTVKKEQGRIFVENLSEEYFDEAIERLKRVFGIVGITICEVAEKNLEGIKQAAEVVTKNELKNGKKTFKVETKRADKKFDLKSPEVSKLIGAHILKKFAEVYGLCVDVHNPDFILNIEIRDKVYIYSSEEKGIGGMPLGTGGRAHLLLSGGIDSPVAGFMIAKRGVEIEAIHFYSFPYTGEKAKEKVIDLCKVLAKYTDKIKLYIVPFTEIQLSIYENCDERYLTIIMRRFMMRIAQKIAMQNGGLALITGESIGQVASQTMESLFCTQAAVSMPVFRPLIGMDKEEIIRLAKKIGTYDISILPYEDCCTVFVPKHPKTRPKLEEVLAEESKLKAEELIENAVINTGWMVIRDR</sequence>